<dbReference type="PROSITE" id="PS51198">
    <property type="entry name" value="UVRD_HELICASE_ATP_BIND"/>
    <property type="match status" value="1"/>
</dbReference>
<evidence type="ECO:0000313" key="12">
    <source>
        <dbReference type="EMBL" id="CAA6828336.1"/>
    </source>
</evidence>
<dbReference type="InterPro" id="IPR000212">
    <property type="entry name" value="DNA_helicase_UvrD/REP"/>
</dbReference>
<dbReference type="PROSITE" id="PS51217">
    <property type="entry name" value="UVRD_HELICASE_CTER"/>
    <property type="match status" value="1"/>
</dbReference>
<comment type="catalytic activity">
    <reaction evidence="6">
        <text>Couples ATP hydrolysis with the unwinding of duplex DNA by translocating in the 3'-5' direction.</text>
        <dbReference type="EC" id="5.6.2.4"/>
    </reaction>
</comment>
<dbReference type="GO" id="GO:0016787">
    <property type="term" value="F:hydrolase activity"/>
    <property type="evidence" value="ECO:0007669"/>
    <property type="project" value="UniProtKB-UniRule"/>
</dbReference>
<dbReference type="GO" id="GO:0043138">
    <property type="term" value="F:3'-5' DNA helicase activity"/>
    <property type="evidence" value="ECO:0007669"/>
    <property type="project" value="UniProtKB-EC"/>
</dbReference>
<dbReference type="InterPro" id="IPR014016">
    <property type="entry name" value="UvrD-like_ATP-bd"/>
</dbReference>
<evidence type="ECO:0000256" key="5">
    <source>
        <dbReference type="ARBA" id="ARBA00023235"/>
    </source>
</evidence>
<dbReference type="Pfam" id="PF13361">
    <property type="entry name" value="UvrD_C"/>
    <property type="match status" value="1"/>
</dbReference>
<dbReference type="Pfam" id="PF00580">
    <property type="entry name" value="UvrD-helicase"/>
    <property type="match status" value="1"/>
</dbReference>
<dbReference type="PANTHER" id="PTHR11070">
    <property type="entry name" value="UVRD / RECB / PCRA DNA HELICASE FAMILY MEMBER"/>
    <property type="match status" value="1"/>
</dbReference>
<evidence type="ECO:0000256" key="1">
    <source>
        <dbReference type="ARBA" id="ARBA00022741"/>
    </source>
</evidence>
<evidence type="ECO:0000259" key="11">
    <source>
        <dbReference type="PROSITE" id="PS51217"/>
    </source>
</evidence>
<proteinExistence type="predicted"/>
<dbReference type="EMBL" id="CACVAQ010000427">
    <property type="protein sequence ID" value="CAA6828336.1"/>
    <property type="molecule type" value="Genomic_DNA"/>
</dbReference>
<evidence type="ECO:0000256" key="6">
    <source>
        <dbReference type="ARBA" id="ARBA00034617"/>
    </source>
</evidence>
<sequence length="1088" mass="123536">MDLKIISAGAGSGKTYSLTEEMANLLAPKDGQPAAVRASGIIATTFTNKAAAELKERVRIKLLEKGLTQEADELGNAMIGTVHSIGVQLLKRFSFEAGVSPEVDIVADSDQQTIFNRAVATVIPLDLVLEMEQLSEQLGFHKSIYSKKDWRADLKQLTDIARSNNFGADILLESKAYSLKTYFELLPKKSKKSGVALNSELMGHLEQTLLALEGNEDGTKGKETLMGSLRSMKTTLKNRGFVNWYDWARVTKLKVPKKSRDDAFDLMEFAKCHDQHPDFHEQIERYIGHIFDTAIAALKEYETYKKARGLIDYIDMEVLILKLLENEMVQEVLKDEIDLLLVDEFQDTNPIQLKIFLKLTKIANQSIWVGDPKQSIYGFRGAAPDLMKAVMDSTDNIDNLPNSWRSRQDLVHLCNGLFVKAFGPETNSNKIALKTAPPFVKEKESEDLKMATHHWHFQFEGNRAPAKPWFEQCIARNIAEMLSENWKVRIKGSNEIRTMQPGDVAVLCRSNAACQTMAGALHKEGLKASISRNGLLQTAEASLVLACLRYILNKHDALAVAEILLLAQKHNIEHIISNRLDYLEKIKANPDDKERWGSDDVYIEQLRTLRHKSKELSATEILNGVLEKLDVRRTVAAWSNEQQRLDNIDALRKLALDYEETCNRLNSAATLGGFLLWLDELASEGLDEQGKGAGANAVNVLTYHKSKGLEWPFVVCHGLPNELRESLWGIRIVRQTPTIDIENPLANRLLCYWINPYSDQIKGTKLMEVVEAHEAKALSQKEALAEEARLLYVGLTRARDYLVFPTMPKKPTKWLNRVFHDGDEKIPSLDIHNESLLWLWEEKEIPVKTQIFNYEKNMPTTEVPIEPIDYLRPHLGEQEYQAMAMDTAQTVFPFLEFKFGKAQRFSKGLIWTNKELHDFQVLQPILSTYILGDNPSHSAAETRSKIATNLLEQHHLEKDLAVKSLLSFSAAFYQKIENDFEVEKIEKYRPFRWEHPDRKTYFEGLLDLVVHTKQHGLVLMQQLTQDITKLNQHKSKLKEEVALLKAGAEALKIACNVSEVRLYVVHSLEGLWTEIELKKAVQQSSLFS</sequence>
<dbReference type="PANTHER" id="PTHR11070:SF67">
    <property type="entry name" value="DNA 3'-5' HELICASE"/>
    <property type="match status" value="1"/>
</dbReference>
<evidence type="ECO:0000256" key="7">
    <source>
        <dbReference type="ARBA" id="ARBA00034808"/>
    </source>
</evidence>
<feature type="domain" description="UvrD-like helicase ATP-binding" evidence="10">
    <location>
        <begin position="1"/>
        <end position="407"/>
    </location>
</feature>
<dbReference type="GO" id="GO:0005524">
    <property type="term" value="F:ATP binding"/>
    <property type="evidence" value="ECO:0007669"/>
    <property type="project" value="UniProtKB-UniRule"/>
</dbReference>
<keyword evidence="4 9" id="KW-0067">ATP-binding</keyword>
<evidence type="ECO:0000256" key="9">
    <source>
        <dbReference type="PROSITE-ProRule" id="PRU00560"/>
    </source>
</evidence>
<dbReference type="GO" id="GO:0003677">
    <property type="term" value="F:DNA binding"/>
    <property type="evidence" value="ECO:0007669"/>
    <property type="project" value="InterPro"/>
</dbReference>
<dbReference type="Gene3D" id="3.40.50.300">
    <property type="entry name" value="P-loop containing nucleotide triphosphate hydrolases"/>
    <property type="match status" value="4"/>
</dbReference>
<protein>
    <recommendedName>
        <fullName evidence="7">DNA 3'-5' helicase</fullName>
        <ecNumber evidence="7">5.6.2.4</ecNumber>
    </recommendedName>
</protein>
<reference evidence="12" key="1">
    <citation type="submission" date="2020-01" db="EMBL/GenBank/DDBJ databases">
        <authorList>
            <person name="Meier V. D."/>
            <person name="Meier V D."/>
        </authorList>
    </citation>
    <scope>NUCLEOTIDE SEQUENCE</scope>
    <source>
        <strain evidence="12">HLG_WM_MAG_10</strain>
    </source>
</reference>
<dbReference type="InterPro" id="IPR027417">
    <property type="entry name" value="P-loop_NTPase"/>
</dbReference>
<gene>
    <name evidence="12" type="ORF">HELGO_WM22465</name>
</gene>
<keyword evidence="2 9" id="KW-0378">Hydrolase</keyword>
<keyword evidence="5" id="KW-0413">Isomerase</keyword>
<organism evidence="12">
    <name type="scientific">uncultured Aureispira sp</name>
    <dbReference type="NCBI Taxonomy" id="1331704"/>
    <lineage>
        <taxon>Bacteria</taxon>
        <taxon>Pseudomonadati</taxon>
        <taxon>Bacteroidota</taxon>
        <taxon>Saprospiria</taxon>
        <taxon>Saprospirales</taxon>
        <taxon>Saprospiraceae</taxon>
        <taxon>Aureispira</taxon>
        <taxon>environmental samples</taxon>
    </lineage>
</organism>
<evidence type="ECO:0000256" key="3">
    <source>
        <dbReference type="ARBA" id="ARBA00022806"/>
    </source>
</evidence>
<dbReference type="GO" id="GO:0000725">
    <property type="term" value="P:recombinational repair"/>
    <property type="evidence" value="ECO:0007669"/>
    <property type="project" value="TreeGrafter"/>
</dbReference>
<evidence type="ECO:0000256" key="8">
    <source>
        <dbReference type="ARBA" id="ARBA00048988"/>
    </source>
</evidence>
<feature type="binding site" evidence="9">
    <location>
        <begin position="8"/>
        <end position="15"/>
    </location>
    <ligand>
        <name>ATP</name>
        <dbReference type="ChEBI" id="CHEBI:30616"/>
    </ligand>
</feature>
<dbReference type="InterPro" id="IPR014017">
    <property type="entry name" value="DNA_helicase_UvrD-like_C"/>
</dbReference>
<comment type="catalytic activity">
    <reaction evidence="8">
        <text>ATP + H2O = ADP + phosphate + H(+)</text>
        <dbReference type="Rhea" id="RHEA:13065"/>
        <dbReference type="ChEBI" id="CHEBI:15377"/>
        <dbReference type="ChEBI" id="CHEBI:15378"/>
        <dbReference type="ChEBI" id="CHEBI:30616"/>
        <dbReference type="ChEBI" id="CHEBI:43474"/>
        <dbReference type="ChEBI" id="CHEBI:456216"/>
        <dbReference type="EC" id="5.6.2.4"/>
    </reaction>
</comment>
<keyword evidence="3 9" id="KW-0347">Helicase</keyword>
<dbReference type="SUPFAM" id="SSF52540">
    <property type="entry name" value="P-loop containing nucleoside triphosphate hydrolases"/>
    <property type="match status" value="1"/>
</dbReference>
<evidence type="ECO:0000259" key="10">
    <source>
        <dbReference type="PROSITE" id="PS51198"/>
    </source>
</evidence>
<evidence type="ECO:0000256" key="2">
    <source>
        <dbReference type="ARBA" id="ARBA00022801"/>
    </source>
</evidence>
<accession>A0A6S6U5P0</accession>
<dbReference type="GO" id="GO:0005829">
    <property type="term" value="C:cytosol"/>
    <property type="evidence" value="ECO:0007669"/>
    <property type="project" value="TreeGrafter"/>
</dbReference>
<dbReference type="AlphaFoldDB" id="A0A6S6U5P0"/>
<dbReference type="EC" id="5.6.2.4" evidence="7"/>
<keyword evidence="1 9" id="KW-0547">Nucleotide-binding</keyword>
<feature type="domain" description="UvrD-like helicase C-terminal" evidence="11">
    <location>
        <begin position="430"/>
        <end position="708"/>
    </location>
</feature>
<dbReference type="Gene3D" id="1.10.486.10">
    <property type="entry name" value="PCRA, domain 4"/>
    <property type="match status" value="1"/>
</dbReference>
<evidence type="ECO:0000256" key="4">
    <source>
        <dbReference type="ARBA" id="ARBA00022840"/>
    </source>
</evidence>
<name>A0A6S6U5P0_9BACT</name>